<gene>
    <name evidence="2" type="ORF">CAL26_13525</name>
</gene>
<feature type="domain" description="Methyltransferase" evidence="1">
    <location>
        <begin position="42"/>
        <end position="139"/>
    </location>
</feature>
<dbReference type="Gene3D" id="3.40.50.150">
    <property type="entry name" value="Vaccinia Virus protein VP39"/>
    <property type="match status" value="1"/>
</dbReference>
<accession>A0A261R145</accession>
<name>A0A261R145_9BORD</name>
<evidence type="ECO:0000313" key="2">
    <source>
        <dbReference type="EMBL" id="OZI18719.1"/>
    </source>
</evidence>
<dbReference type="RefSeq" id="WP_094847403.1">
    <property type="nucleotide sequence ID" value="NZ_NEVJ01000003.1"/>
</dbReference>
<dbReference type="EMBL" id="NEVJ01000003">
    <property type="protein sequence ID" value="OZI18719.1"/>
    <property type="molecule type" value="Genomic_DNA"/>
</dbReference>
<dbReference type="CDD" id="cd02440">
    <property type="entry name" value="AdoMet_MTases"/>
    <property type="match status" value="1"/>
</dbReference>
<sequence>MNHFEALYRQSADPWDVRTSWYEQRKRAVLLAALPRQRYGRILELGCGNGEMTRQLARRTGSLIAVDGSETAMALCMESMGKDGLDHVRGHVGRLPGDWPLQPDEACDLIVVSELAYYIPADDMDGFLQRCRAALAPGGEWVMCHYTGDFDDRLHRTDALHACIDALGGLVRVLRHEDERFQLDIWRKPEKDER</sequence>
<dbReference type="GO" id="GO:0008168">
    <property type="term" value="F:methyltransferase activity"/>
    <property type="evidence" value="ECO:0007669"/>
    <property type="project" value="TreeGrafter"/>
</dbReference>
<dbReference type="InterPro" id="IPR041698">
    <property type="entry name" value="Methyltransf_25"/>
</dbReference>
<reference evidence="2" key="1">
    <citation type="submission" date="2017-05" db="EMBL/GenBank/DDBJ databases">
        <title>Complete and WGS of Bordetella genogroups.</title>
        <authorList>
            <person name="Spilker T."/>
            <person name="Lipuma J."/>
        </authorList>
    </citation>
    <scope>NUCLEOTIDE SEQUENCE</scope>
    <source>
        <strain evidence="2">AU21707</strain>
    </source>
</reference>
<organism evidence="2 3">
    <name type="scientific">Bordetella genomosp. 9</name>
    <dbReference type="NCBI Taxonomy" id="1416803"/>
    <lineage>
        <taxon>Bacteria</taxon>
        <taxon>Pseudomonadati</taxon>
        <taxon>Pseudomonadota</taxon>
        <taxon>Betaproteobacteria</taxon>
        <taxon>Burkholderiales</taxon>
        <taxon>Alcaligenaceae</taxon>
        <taxon>Bordetella</taxon>
    </lineage>
</organism>
<protein>
    <recommendedName>
        <fullName evidence="1">Methyltransferase domain-containing protein</fullName>
    </recommendedName>
</protein>
<dbReference type="SUPFAM" id="SSF53335">
    <property type="entry name" value="S-adenosyl-L-methionine-dependent methyltransferases"/>
    <property type="match status" value="1"/>
</dbReference>
<dbReference type="Proteomes" id="UP000216857">
    <property type="component" value="Unassembled WGS sequence"/>
</dbReference>
<evidence type="ECO:0000259" key="1">
    <source>
        <dbReference type="Pfam" id="PF13649"/>
    </source>
</evidence>
<evidence type="ECO:0000313" key="3">
    <source>
        <dbReference type="Proteomes" id="UP000216857"/>
    </source>
</evidence>
<proteinExistence type="predicted"/>
<dbReference type="PANTHER" id="PTHR43464">
    <property type="entry name" value="METHYLTRANSFERASE"/>
    <property type="match status" value="1"/>
</dbReference>
<dbReference type="InterPro" id="IPR029063">
    <property type="entry name" value="SAM-dependent_MTases_sf"/>
</dbReference>
<comment type="caution">
    <text evidence="2">The sequence shown here is derived from an EMBL/GenBank/DDBJ whole genome shotgun (WGS) entry which is preliminary data.</text>
</comment>
<dbReference type="AlphaFoldDB" id="A0A261R145"/>
<dbReference type="OrthoDB" id="116799at2"/>
<keyword evidence="3" id="KW-1185">Reference proteome</keyword>
<dbReference type="Pfam" id="PF13649">
    <property type="entry name" value="Methyltransf_25"/>
    <property type="match status" value="1"/>
</dbReference>